<comment type="caution">
    <text evidence="1">The sequence shown here is derived from an EMBL/GenBank/DDBJ whole genome shotgun (WGS) entry which is preliminary data.</text>
</comment>
<protein>
    <submittedName>
        <fullName evidence="1">Uncharacterized protein</fullName>
    </submittedName>
</protein>
<keyword evidence="2" id="KW-1185">Reference proteome</keyword>
<dbReference type="EMBL" id="JASPKZ010007276">
    <property type="protein sequence ID" value="KAJ9585397.1"/>
    <property type="molecule type" value="Genomic_DNA"/>
</dbReference>
<name>A0AAD7ZRS2_DIPPU</name>
<proteinExistence type="predicted"/>
<sequence length="87" mass="9818">INEAVSKFEIKLDILTNHTNRQYTQHIRMLVANQRRNIPTVKVFSGSIRFPGSNEGDPIIGLGVIGSYFIEKILFLLDNVHPAVTIK</sequence>
<organism evidence="1 2">
    <name type="scientific">Diploptera punctata</name>
    <name type="common">Pacific beetle cockroach</name>
    <dbReference type="NCBI Taxonomy" id="6984"/>
    <lineage>
        <taxon>Eukaryota</taxon>
        <taxon>Metazoa</taxon>
        <taxon>Ecdysozoa</taxon>
        <taxon>Arthropoda</taxon>
        <taxon>Hexapoda</taxon>
        <taxon>Insecta</taxon>
        <taxon>Pterygota</taxon>
        <taxon>Neoptera</taxon>
        <taxon>Polyneoptera</taxon>
        <taxon>Dictyoptera</taxon>
        <taxon>Blattodea</taxon>
        <taxon>Blaberoidea</taxon>
        <taxon>Blaberidae</taxon>
        <taxon>Diplopterinae</taxon>
        <taxon>Diploptera</taxon>
    </lineage>
</organism>
<evidence type="ECO:0000313" key="1">
    <source>
        <dbReference type="EMBL" id="KAJ9585397.1"/>
    </source>
</evidence>
<reference evidence="1" key="1">
    <citation type="journal article" date="2023" name="IScience">
        <title>Live-bearing cockroach genome reveals convergent evolutionary mechanisms linked to viviparity in insects and beyond.</title>
        <authorList>
            <person name="Fouks B."/>
            <person name="Harrison M.C."/>
            <person name="Mikhailova A.A."/>
            <person name="Marchal E."/>
            <person name="English S."/>
            <person name="Carruthers M."/>
            <person name="Jennings E.C."/>
            <person name="Chiamaka E.L."/>
            <person name="Frigard R.A."/>
            <person name="Pippel M."/>
            <person name="Attardo G.M."/>
            <person name="Benoit J.B."/>
            <person name="Bornberg-Bauer E."/>
            <person name="Tobe S.S."/>
        </authorList>
    </citation>
    <scope>NUCLEOTIDE SEQUENCE</scope>
    <source>
        <strain evidence="1">Stay&amp;Tobe</strain>
    </source>
</reference>
<gene>
    <name evidence="1" type="ORF">L9F63_002811</name>
</gene>
<feature type="non-terminal residue" evidence="1">
    <location>
        <position position="1"/>
    </location>
</feature>
<accession>A0AAD7ZRS2</accession>
<feature type="non-terminal residue" evidence="1">
    <location>
        <position position="87"/>
    </location>
</feature>
<evidence type="ECO:0000313" key="2">
    <source>
        <dbReference type="Proteomes" id="UP001233999"/>
    </source>
</evidence>
<reference evidence="1" key="2">
    <citation type="submission" date="2023-05" db="EMBL/GenBank/DDBJ databases">
        <authorList>
            <person name="Fouks B."/>
        </authorList>
    </citation>
    <scope>NUCLEOTIDE SEQUENCE</scope>
    <source>
        <strain evidence="1">Stay&amp;Tobe</strain>
        <tissue evidence="1">Testes</tissue>
    </source>
</reference>
<dbReference type="Proteomes" id="UP001233999">
    <property type="component" value="Unassembled WGS sequence"/>
</dbReference>
<dbReference type="AlphaFoldDB" id="A0AAD7ZRS2"/>